<proteinExistence type="predicted"/>
<dbReference type="Proteomes" id="UP001198983">
    <property type="component" value="Chromosome"/>
</dbReference>
<evidence type="ECO:0000313" key="2">
    <source>
        <dbReference type="Proteomes" id="UP001198983"/>
    </source>
</evidence>
<gene>
    <name evidence="1" type="ORF">JW646_04160</name>
</gene>
<name>A0AAX2ZJU6_9FIRM</name>
<dbReference type="KEGG" id="tem:JW646_04160"/>
<dbReference type="RefSeq" id="WP_228416693.1">
    <property type="nucleotide sequence ID" value="NZ_CP081135.1"/>
</dbReference>
<sequence>MKRTNKSVGLVIISLALIFGTLCGGVIKVNALENEMTSSTYVDDSYCPKYPCPIVGGGLLKESANDLKESGNLTEEDVKNINSYMTKDRESKEAEIKERIYKTQCEKIDKMVSEKVISKEKGEKLKETVKDNTHNMRRNMKRLNSK</sequence>
<reference evidence="1 2" key="1">
    <citation type="journal article" date="2023" name="Int. J. Syst. Evol. Microbiol.">
        <title>Terrisporobacter hibernicus sp. nov., isolated from bovine faeces in Northern Ireland.</title>
        <authorList>
            <person name="Mitchell M."/>
            <person name="Nguyen S.V."/>
            <person name="Connor M."/>
            <person name="Fairley D.J."/>
            <person name="Donoghue O."/>
            <person name="Marshall H."/>
            <person name="Koolman L."/>
            <person name="McMullan G."/>
            <person name="Schaffer K.E."/>
            <person name="McGrath J.W."/>
            <person name="Fanning S."/>
        </authorList>
    </citation>
    <scope>NUCLEOTIDE SEQUENCE [LARGE SCALE GENOMIC DNA]</scope>
    <source>
        <strain evidence="1 2">MCA3</strain>
    </source>
</reference>
<organism evidence="1 2">
    <name type="scientific">Terrisporobacter hibernicus</name>
    <dbReference type="NCBI Taxonomy" id="2813371"/>
    <lineage>
        <taxon>Bacteria</taxon>
        <taxon>Bacillati</taxon>
        <taxon>Bacillota</taxon>
        <taxon>Clostridia</taxon>
        <taxon>Peptostreptococcales</taxon>
        <taxon>Peptostreptococcaceae</taxon>
        <taxon>Terrisporobacter</taxon>
    </lineage>
</organism>
<keyword evidence="2" id="KW-1185">Reference proteome</keyword>
<protein>
    <recommendedName>
        <fullName evidence="3">Lipoprotein</fullName>
    </recommendedName>
</protein>
<accession>A0AAX2ZJU6</accession>
<dbReference type="AlphaFoldDB" id="A0AAX2ZJU6"/>
<dbReference type="EMBL" id="CP081135">
    <property type="protein sequence ID" value="UEL48657.1"/>
    <property type="molecule type" value="Genomic_DNA"/>
</dbReference>
<evidence type="ECO:0008006" key="3">
    <source>
        <dbReference type="Google" id="ProtNLM"/>
    </source>
</evidence>
<evidence type="ECO:0000313" key="1">
    <source>
        <dbReference type="EMBL" id="UEL48657.1"/>
    </source>
</evidence>